<feature type="region of interest" description="Disordered" evidence="4">
    <location>
        <begin position="723"/>
        <end position="749"/>
    </location>
</feature>
<dbReference type="InterPro" id="IPR001227">
    <property type="entry name" value="Ac_transferase_dom_sf"/>
</dbReference>
<dbReference type="SMART" id="SM00827">
    <property type="entry name" value="PKS_AT"/>
    <property type="match status" value="1"/>
</dbReference>
<evidence type="ECO:0000313" key="8">
    <source>
        <dbReference type="Proteomes" id="UP001589610"/>
    </source>
</evidence>
<dbReference type="Gene3D" id="1.10.1200.10">
    <property type="entry name" value="ACP-like"/>
    <property type="match status" value="1"/>
</dbReference>
<dbReference type="Pfam" id="PF02801">
    <property type="entry name" value="Ketoacyl-synt_C"/>
    <property type="match status" value="1"/>
</dbReference>
<dbReference type="InterPro" id="IPR014030">
    <property type="entry name" value="Ketoacyl_synth_N"/>
</dbReference>
<dbReference type="PANTHER" id="PTHR43775:SF37">
    <property type="entry name" value="SI:DKEY-61P9.11"/>
    <property type="match status" value="1"/>
</dbReference>
<sequence length="1046" mass="106361">MNVQDLLISLVAERTGLAGVDADRLFIDCGIGSADAVALAAELEARLGLPLPTTVFYDHPSPRALAAYLTASVPSASVSEASARRLGREAAHSLEPVAIVGIGCRLPGADGPGDFWRLLADGVDAVGAVPGERAARHPGWREPGVGEGGFLPDVEAFDPAFFTVNAREAEAMDPQQRMLLEVAHESLQDAGLRLEGPAGLAGTQVGVFAGISSGDFLVRSFSGAAEPGLYTPTGVAHSVAANRISYVFDLHGPSMSVDTACSSSLVAVHQAVTALQTGQCDTALAGGVNAILSPDIGLCFRTAGVLAPDGRCKSFGAGADGMGRSEGAVMVTLRRLGDALAAGDRIYALIRGGAVNSDGRTNGLMSPSAPAQARLLRAACRAAGVDPGDVGYVEAHGSGTRLGDLMELRALSEVMGTTAGRRTPLRIGSVKSNVGHLEAAAGAAGLAKLALALFHGTLPASLHATRPAEDFDWSGGGLRVQGRLEPWTGRLAGVSSFGFGGTNAHLILEAPPSPAPIPPPSPVPSPSPVLSAVPAPSPSPSLSSIPVPVLSPSSVPVTPGCAGAVPGEASPQARARPRRQVREDCEGLPPDEMWSYPNRSAKSSAPTGTFSFEGTGKTAPVASSGRRHYLPLSAHTHAALRELVARWRAALRDPGLDLAAACRTAGDRRDHHAHRVGVTGADAAELDRELDRALTDLAAATPGGTAPGGLAFVFADEPYTDEPYAGTSRTSRTSAERAPSSASSTSSASAGLAGLGRLGRLADLADELRRAGIRPGLVIGHGAGEVAAARHRGVLAPAAADAVARHRARLLAGLPPVHALRVRLARRLAEALCARVGPALAVAAVEDPQTCVIVGPRDALAALAATLSAGDVLCGDLGPATADHSGLAGPLAAELAADLEGLPVNVGDTASLSTLTGEPIDGRAQGAGYWARHLAGPSLLGDALAGALERGVRTFVEIGPVGLGPRLRGVAGGRRARVVRCAAASDLPGVLIRLYELGHDPDWAALNPPGAVTSIPLLPWSRDWSAPLPPASPAGPVTAVPQEVTA</sequence>
<dbReference type="PANTHER" id="PTHR43775">
    <property type="entry name" value="FATTY ACID SYNTHASE"/>
    <property type="match status" value="1"/>
</dbReference>
<keyword evidence="2" id="KW-0597">Phosphoprotein</keyword>
<dbReference type="SUPFAM" id="SSF53901">
    <property type="entry name" value="Thiolase-like"/>
    <property type="match status" value="1"/>
</dbReference>
<feature type="domain" description="Ketosynthase family 3 (KS3)" evidence="6">
    <location>
        <begin position="94"/>
        <end position="510"/>
    </location>
</feature>
<dbReference type="InterPro" id="IPR018201">
    <property type="entry name" value="Ketoacyl_synth_AS"/>
</dbReference>
<dbReference type="Pfam" id="PF22621">
    <property type="entry name" value="CurL-like_PKS_C"/>
    <property type="match status" value="1"/>
</dbReference>
<evidence type="ECO:0000256" key="3">
    <source>
        <dbReference type="ARBA" id="ARBA00022679"/>
    </source>
</evidence>
<dbReference type="EMBL" id="JBHMBS010000024">
    <property type="protein sequence ID" value="MFB9680617.1"/>
    <property type="molecule type" value="Genomic_DNA"/>
</dbReference>
<dbReference type="InterPro" id="IPR016039">
    <property type="entry name" value="Thiolase-like"/>
</dbReference>
<evidence type="ECO:0000256" key="2">
    <source>
        <dbReference type="ARBA" id="ARBA00022553"/>
    </source>
</evidence>
<dbReference type="CDD" id="cd00833">
    <property type="entry name" value="PKS"/>
    <property type="match status" value="1"/>
</dbReference>
<evidence type="ECO:0000256" key="4">
    <source>
        <dbReference type="SAM" id="MobiDB-lite"/>
    </source>
</evidence>
<feature type="region of interest" description="Disordered" evidence="4">
    <location>
        <begin position="587"/>
        <end position="622"/>
    </location>
</feature>
<dbReference type="PROSITE" id="PS52004">
    <property type="entry name" value="KS3_2"/>
    <property type="match status" value="1"/>
</dbReference>
<feature type="region of interest" description="Disordered" evidence="4">
    <location>
        <begin position="510"/>
        <end position="538"/>
    </location>
</feature>
<dbReference type="InterPro" id="IPR009081">
    <property type="entry name" value="PP-bd_ACP"/>
</dbReference>
<keyword evidence="8" id="KW-1185">Reference proteome</keyword>
<dbReference type="SUPFAM" id="SSF52151">
    <property type="entry name" value="FabD/lysophospholipase-like"/>
    <property type="match status" value="1"/>
</dbReference>
<feature type="compositionally biased region" description="Low complexity" evidence="4">
    <location>
        <begin position="528"/>
        <end position="538"/>
    </location>
</feature>
<dbReference type="Pfam" id="PF00698">
    <property type="entry name" value="Acyl_transf_1"/>
    <property type="match status" value="1"/>
</dbReference>
<dbReference type="SMART" id="SM00823">
    <property type="entry name" value="PKS_PP"/>
    <property type="match status" value="1"/>
</dbReference>
<organism evidence="7 8">
    <name type="scientific">Streptosporangium vulgare</name>
    <dbReference type="NCBI Taxonomy" id="46190"/>
    <lineage>
        <taxon>Bacteria</taxon>
        <taxon>Bacillati</taxon>
        <taxon>Actinomycetota</taxon>
        <taxon>Actinomycetes</taxon>
        <taxon>Streptosporangiales</taxon>
        <taxon>Streptosporangiaceae</taxon>
        <taxon>Streptosporangium</taxon>
    </lineage>
</organism>
<dbReference type="InterPro" id="IPR020841">
    <property type="entry name" value="PKS_Beta-ketoAc_synthase_dom"/>
</dbReference>
<keyword evidence="1" id="KW-0596">Phosphopantetheine</keyword>
<dbReference type="InterPro" id="IPR020806">
    <property type="entry name" value="PKS_PP-bd"/>
</dbReference>
<evidence type="ECO:0000259" key="6">
    <source>
        <dbReference type="PROSITE" id="PS52004"/>
    </source>
</evidence>
<dbReference type="Pfam" id="PF00550">
    <property type="entry name" value="PP-binding"/>
    <property type="match status" value="1"/>
</dbReference>
<dbReference type="Proteomes" id="UP001589610">
    <property type="component" value="Unassembled WGS sequence"/>
</dbReference>
<comment type="caution">
    <text evidence="7">The sequence shown here is derived from an EMBL/GenBank/DDBJ whole genome shotgun (WGS) entry which is preliminary data.</text>
</comment>
<feature type="compositionally biased region" description="Polar residues" evidence="4">
    <location>
        <begin position="597"/>
        <end position="612"/>
    </location>
</feature>
<dbReference type="PROSITE" id="PS50075">
    <property type="entry name" value="CARRIER"/>
    <property type="match status" value="1"/>
</dbReference>
<dbReference type="Pfam" id="PF00109">
    <property type="entry name" value="ketoacyl-synt"/>
    <property type="match status" value="1"/>
</dbReference>
<feature type="compositionally biased region" description="Pro residues" evidence="4">
    <location>
        <begin position="511"/>
        <end position="527"/>
    </location>
</feature>
<gene>
    <name evidence="7" type="ORF">ACFFRH_34510</name>
</gene>
<dbReference type="SUPFAM" id="SSF47336">
    <property type="entry name" value="ACP-like"/>
    <property type="match status" value="1"/>
</dbReference>
<dbReference type="Gene3D" id="3.40.47.10">
    <property type="match status" value="1"/>
</dbReference>
<feature type="domain" description="Carrier" evidence="5">
    <location>
        <begin position="1"/>
        <end position="73"/>
    </location>
</feature>
<dbReference type="Pfam" id="PF16197">
    <property type="entry name" value="KAsynt_C_assoc"/>
    <property type="match status" value="1"/>
</dbReference>
<evidence type="ECO:0000256" key="1">
    <source>
        <dbReference type="ARBA" id="ARBA00022450"/>
    </source>
</evidence>
<accession>A0ABV5TNA2</accession>
<keyword evidence="3" id="KW-0808">Transferase</keyword>
<dbReference type="InterPro" id="IPR050091">
    <property type="entry name" value="PKS_NRPS_Biosynth_Enz"/>
</dbReference>
<dbReference type="InterPro" id="IPR014031">
    <property type="entry name" value="Ketoacyl_synth_C"/>
</dbReference>
<feature type="compositionally biased region" description="Low complexity" evidence="4">
    <location>
        <begin position="725"/>
        <end position="749"/>
    </location>
</feature>
<protein>
    <submittedName>
        <fullName evidence="7">Beta-ketoacyl synthase N-terminal-like domain-containing protein</fullName>
    </submittedName>
</protein>
<evidence type="ECO:0000313" key="7">
    <source>
        <dbReference type="EMBL" id="MFB9680617.1"/>
    </source>
</evidence>
<dbReference type="InterPro" id="IPR032821">
    <property type="entry name" value="PKS_assoc"/>
</dbReference>
<dbReference type="InterPro" id="IPR016035">
    <property type="entry name" value="Acyl_Trfase/lysoPLipase"/>
</dbReference>
<dbReference type="RefSeq" id="WP_344744987.1">
    <property type="nucleotide sequence ID" value="NZ_BAAAWW010000056.1"/>
</dbReference>
<dbReference type="Gene3D" id="3.40.366.10">
    <property type="entry name" value="Malonyl-Coenzyme A Acyl Carrier Protein, domain 2"/>
    <property type="match status" value="1"/>
</dbReference>
<dbReference type="InterPro" id="IPR014043">
    <property type="entry name" value="Acyl_transferase_dom"/>
</dbReference>
<dbReference type="PROSITE" id="PS00606">
    <property type="entry name" value="KS3_1"/>
    <property type="match status" value="1"/>
</dbReference>
<dbReference type="SMART" id="SM00825">
    <property type="entry name" value="PKS_KS"/>
    <property type="match status" value="1"/>
</dbReference>
<dbReference type="Gene3D" id="3.30.70.3290">
    <property type="match status" value="2"/>
</dbReference>
<proteinExistence type="predicted"/>
<reference evidence="7 8" key="1">
    <citation type="submission" date="2024-09" db="EMBL/GenBank/DDBJ databases">
        <authorList>
            <person name="Sun Q."/>
            <person name="Mori K."/>
        </authorList>
    </citation>
    <scope>NUCLEOTIDE SEQUENCE [LARGE SCALE GENOMIC DNA]</scope>
    <source>
        <strain evidence="7 8">JCM 3028</strain>
    </source>
</reference>
<evidence type="ECO:0000259" key="5">
    <source>
        <dbReference type="PROSITE" id="PS50075"/>
    </source>
</evidence>
<name>A0ABV5TNA2_9ACTN</name>
<dbReference type="InterPro" id="IPR036736">
    <property type="entry name" value="ACP-like_sf"/>
</dbReference>